<feature type="domain" description="L,D-TPase catalytic" evidence="2">
    <location>
        <begin position="1"/>
        <end position="65"/>
    </location>
</feature>
<dbReference type="Proteomes" id="UP001214250">
    <property type="component" value="Chromosome 2"/>
</dbReference>
<evidence type="ECO:0000313" key="4">
    <source>
        <dbReference type="Proteomes" id="UP001214250"/>
    </source>
</evidence>
<dbReference type="CDD" id="cd16913">
    <property type="entry name" value="YkuD_like"/>
    <property type="match status" value="1"/>
</dbReference>
<accession>A0ABY7VYG4</accession>
<organism evidence="3 4">
    <name type="scientific">Lentisphaera profundi</name>
    <dbReference type="NCBI Taxonomy" id="1658616"/>
    <lineage>
        <taxon>Bacteria</taxon>
        <taxon>Pseudomonadati</taxon>
        <taxon>Lentisphaerota</taxon>
        <taxon>Lentisphaeria</taxon>
        <taxon>Lentisphaerales</taxon>
        <taxon>Lentisphaeraceae</taxon>
        <taxon>Lentisphaera</taxon>
    </lineage>
</organism>
<dbReference type="EMBL" id="CP117812">
    <property type="protein sequence ID" value="WDE99306.1"/>
    <property type="molecule type" value="Genomic_DNA"/>
</dbReference>
<evidence type="ECO:0000259" key="2">
    <source>
        <dbReference type="PROSITE" id="PS52029"/>
    </source>
</evidence>
<sequence length="103" mass="11910">MEINYPNSFDEDQAQIDGRTDLGNNIFIHGKDVTIGCIPIGDANIEKLFYLTYLVGISRCKVIISPRDFRLMEKPNKSSTESFFSQKNERIFEALQSFRHGYR</sequence>
<feature type="active site" description="Proton donor/acceptor" evidence="1">
    <location>
        <position position="29"/>
    </location>
</feature>
<reference evidence="3 4" key="1">
    <citation type="submission" date="2023-02" db="EMBL/GenBank/DDBJ databases">
        <title>Genome sequence of Lentisphaera profundi SAORIC-696.</title>
        <authorList>
            <person name="Kim e."/>
            <person name="Cho J.-C."/>
            <person name="Choi A."/>
            <person name="Kang I."/>
        </authorList>
    </citation>
    <scope>NUCLEOTIDE SEQUENCE [LARGE SCALE GENOMIC DNA]</scope>
    <source>
        <strain evidence="3 4">SAORIC-696</strain>
    </source>
</reference>
<keyword evidence="4" id="KW-1185">Reference proteome</keyword>
<gene>
    <name evidence="3" type="ORF">PQO03_15830</name>
</gene>
<evidence type="ECO:0000313" key="3">
    <source>
        <dbReference type="EMBL" id="WDE99306.1"/>
    </source>
</evidence>
<dbReference type="PROSITE" id="PS52029">
    <property type="entry name" value="LD_TPASE"/>
    <property type="match status" value="1"/>
</dbReference>
<evidence type="ECO:0000256" key="1">
    <source>
        <dbReference type="PROSITE-ProRule" id="PRU01373"/>
    </source>
</evidence>
<feature type="active site" description="Nucleophile" evidence="1">
    <location>
        <position position="37"/>
    </location>
</feature>
<name>A0ABY7VYG4_9BACT</name>
<dbReference type="InterPro" id="IPR005490">
    <property type="entry name" value="LD_TPept_cat_dom"/>
</dbReference>
<comment type="pathway">
    <text evidence="1">Cell wall biogenesis; peptidoglycan biosynthesis.</text>
</comment>
<keyword evidence="1" id="KW-0961">Cell wall biogenesis/degradation</keyword>
<proteinExistence type="predicted"/>
<keyword evidence="1" id="KW-0133">Cell shape</keyword>
<protein>
    <recommendedName>
        <fullName evidence="2">L,D-TPase catalytic domain-containing protein</fullName>
    </recommendedName>
</protein>
<keyword evidence="1" id="KW-0573">Peptidoglycan synthesis</keyword>